<keyword evidence="3" id="KW-1185">Reference proteome</keyword>
<reference evidence="3" key="1">
    <citation type="submission" date="2024-07" db="EMBL/GenBank/DDBJ databases">
        <title>Two chromosome-level genome assemblies of Korean endemic species Abeliophyllum distichum and Forsythia ovata (Oleaceae).</title>
        <authorList>
            <person name="Jang H."/>
        </authorList>
    </citation>
    <scope>NUCLEOTIDE SEQUENCE [LARGE SCALE GENOMIC DNA]</scope>
</reference>
<organism evidence="2 3">
    <name type="scientific">Forsythia ovata</name>
    <dbReference type="NCBI Taxonomy" id="205694"/>
    <lineage>
        <taxon>Eukaryota</taxon>
        <taxon>Viridiplantae</taxon>
        <taxon>Streptophyta</taxon>
        <taxon>Embryophyta</taxon>
        <taxon>Tracheophyta</taxon>
        <taxon>Spermatophyta</taxon>
        <taxon>Magnoliopsida</taxon>
        <taxon>eudicotyledons</taxon>
        <taxon>Gunneridae</taxon>
        <taxon>Pentapetalae</taxon>
        <taxon>asterids</taxon>
        <taxon>lamiids</taxon>
        <taxon>Lamiales</taxon>
        <taxon>Oleaceae</taxon>
        <taxon>Forsythieae</taxon>
        <taxon>Forsythia</taxon>
    </lineage>
</organism>
<evidence type="ECO:0000313" key="3">
    <source>
        <dbReference type="Proteomes" id="UP001604277"/>
    </source>
</evidence>
<evidence type="ECO:0000313" key="2">
    <source>
        <dbReference type="EMBL" id="KAL2509564.1"/>
    </source>
</evidence>
<feature type="compositionally biased region" description="Polar residues" evidence="1">
    <location>
        <begin position="50"/>
        <end position="68"/>
    </location>
</feature>
<proteinExistence type="predicted"/>
<sequence length="150" mass="17180">METTTATAVVPLPPPIGAHVSPINTAPKGINTLMNFSFQPLSQSPLQPPTMHTTNHPQTHNFQPSRPNISTSHLLISTSSSTSSDEDIQRWHKRKWKWMDYFERLMNDVIEKQEELQKKFLGMLEKRKKGSDSERRSLEGSRNDENELRA</sequence>
<feature type="compositionally biased region" description="Basic and acidic residues" evidence="1">
    <location>
        <begin position="130"/>
        <end position="150"/>
    </location>
</feature>
<protein>
    <submittedName>
        <fullName evidence="2">Trihelix transcription factor GT-2-like</fullName>
    </submittedName>
</protein>
<dbReference type="Proteomes" id="UP001604277">
    <property type="component" value="Unassembled WGS sequence"/>
</dbReference>
<feature type="region of interest" description="Disordered" evidence="1">
    <location>
        <begin position="45"/>
        <end position="70"/>
    </location>
</feature>
<name>A0ABD1TA02_9LAMI</name>
<dbReference type="PANTHER" id="PTHR21654:SF59">
    <property type="entry name" value="TRIHELIX TRANSCRIPTION FACTOR DF1"/>
    <property type="match status" value="1"/>
</dbReference>
<dbReference type="EMBL" id="JBFOLJ010000009">
    <property type="protein sequence ID" value="KAL2509564.1"/>
    <property type="molecule type" value="Genomic_DNA"/>
</dbReference>
<accession>A0ABD1TA02</accession>
<dbReference type="PANTHER" id="PTHR21654">
    <property type="entry name" value="FI21293P1"/>
    <property type="match status" value="1"/>
</dbReference>
<comment type="caution">
    <text evidence="2">The sequence shown here is derived from an EMBL/GenBank/DDBJ whole genome shotgun (WGS) entry which is preliminary data.</text>
</comment>
<dbReference type="AlphaFoldDB" id="A0ABD1TA02"/>
<gene>
    <name evidence="2" type="ORF">Fot_33211</name>
</gene>
<evidence type="ECO:0000256" key="1">
    <source>
        <dbReference type="SAM" id="MobiDB-lite"/>
    </source>
</evidence>
<feature type="region of interest" description="Disordered" evidence="1">
    <location>
        <begin position="122"/>
        <end position="150"/>
    </location>
</feature>